<name>A0ABP0EWD4_9RICK</name>
<keyword evidence="2" id="KW-1185">Reference proteome</keyword>
<accession>A0ABP0EWD4</accession>
<evidence type="ECO:0000313" key="2">
    <source>
        <dbReference type="Proteomes" id="UP001314181"/>
    </source>
</evidence>
<evidence type="ECO:0008006" key="3">
    <source>
        <dbReference type="Google" id="ProtNLM"/>
    </source>
</evidence>
<reference evidence="1 2" key="1">
    <citation type="submission" date="2024-01" db="EMBL/GenBank/DDBJ databases">
        <authorList>
            <person name="Kunselman E."/>
        </authorList>
    </citation>
    <scope>NUCLEOTIDE SEQUENCE [LARGE SCALE GENOMIC DNA]</scope>
    <source>
        <strain evidence="1">2 abalone samples</strain>
    </source>
</reference>
<dbReference type="RefSeq" id="WP_338363508.1">
    <property type="nucleotide sequence ID" value="NZ_CAWVOK010000006.1"/>
</dbReference>
<protein>
    <recommendedName>
        <fullName evidence="3">Molybdate ABC transporter substrate-binding protein</fullName>
    </recommendedName>
</protein>
<comment type="caution">
    <text evidence="1">The sequence shown here is derived from an EMBL/GenBank/DDBJ whole genome shotgun (WGS) entry which is preliminary data.</text>
</comment>
<organism evidence="1 2">
    <name type="scientific">Candidatus Xenohaliotis californiensis</name>
    <dbReference type="NCBI Taxonomy" id="84677"/>
    <lineage>
        <taxon>Bacteria</taxon>
        <taxon>Pseudomonadati</taxon>
        <taxon>Pseudomonadota</taxon>
        <taxon>Alphaproteobacteria</taxon>
        <taxon>Rickettsiales</taxon>
        <taxon>Anaplasmataceae</taxon>
        <taxon>Candidatus Xenohaliotis</taxon>
    </lineage>
</organism>
<evidence type="ECO:0000313" key="1">
    <source>
        <dbReference type="EMBL" id="CAK8162458.1"/>
    </source>
</evidence>
<gene>
    <name evidence="1" type="ORF">CAXC1_150052</name>
</gene>
<dbReference type="EMBL" id="CAWVOK010000006">
    <property type="protein sequence ID" value="CAK8162458.1"/>
    <property type="molecule type" value="Genomic_DNA"/>
</dbReference>
<sequence length="232" mass="25973">MLTCLRIIILILLFSGYRCLSFDYKIDIFLDSEAIYSVSELLSEYSQSNNVRMYINIGNSDIDNVELLNKKDVFFVTSKELAAILLNKMDLDGYKTIPMGKLVLVGYAQNKLIQSNLFDLDLQYKLLEIAKYGYLSIGVSSNSYGNACVELLNELGVYQQISDSLERYASGEMVLNSIMQKNGFGLLPMKLSNDKDLVIIDSISGIKNASLYLYAIYSSKALALVDFVANGF</sequence>
<proteinExistence type="predicted"/>
<dbReference type="Proteomes" id="UP001314181">
    <property type="component" value="Unassembled WGS sequence"/>
</dbReference>